<dbReference type="EMBL" id="VRZA01000003">
    <property type="protein sequence ID" value="TXS94138.1"/>
    <property type="molecule type" value="Genomic_DNA"/>
</dbReference>
<evidence type="ECO:0000313" key="3">
    <source>
        <dbReference type="EMBL" id="TXS94138.1"/>
    </source>
</evidence>
<evidence type="ECO:0000256" key="1">
    <source>
        <dbReference type="SAM" id="MobiDB-lite"/>
    </source>
</evidence>
<comment type="caution">
    <text evidence="3">The sequence shown here is derived from an EMBL/GenBank/DDBJ whole genome shotgun (WGS) entry which is preliminary data.</text>
</comment>
<dbReference type="GO" id="GO:0006355">
    <property type="term" value="P:regulation of DNA-templated transcription"/>
    <property type="evidence" value="ECO:0007669"/>
    <property type="project" value="InterPro"/>
</dbReference>
<gene>
    <name evidence="3" type="ORF">FV139_11095</name>
</gene>
<evidence type="ECO:0000259" key="2">
    <source>
        <dbReference type="PROSITE" id="PS50043"/>
    </source>
</evidence>
<dbReference type="RefSeq" id="WP_148068480.1">
    <property type="nucleotide sequence ID" value="NZ_VRZA01000003.1"/>
</dbReference>
<organism evidence="3 4">
    <name type="scientific">Parahaliea maris</name>
    <dbReference type="NCBI Taxonomy" id="2716870"/>
    <lineage>
        <taxon>Bacteria</taxon>
        <taxon>Pseudomonadati</taxon>
        <taxon>Pseudomonadota</taxon>
        <taxon>Gammaproteobacteria</taxon>
        <taxon>Cellvibrionales</taxon>
        <taxon>Halieaceae</taxon>
        <taxon>Parahaliea</taxon>
    </lineage>
</organism>
<dbReference type="InterPro" id="IPR016032">
    <property type="entry name" value="Sig_transdc_resp-reg_C-effctor"/>
</dbReference>
<keyword evidence="4" id="KW-1185">Reference proteome</keyword>
<evidence type="ECO:0000313" key="4">
    <source>
        <dbReference type="Proteomes" id="UP000321039"/>
    </source>
</evidence>
<sequence length="393" mass="43377">MGVSLVDQALLEDIYEGPLEELPWQGLVARIRQRFNVVGCSLYLSLPGPGECGLDVSDNDWDVEVLREHNARHYYRDNPFDYKEMQPGTVYRWTDFISREQFVETPYYREFCQPVGFDFALCLGIDEPGGMAIWLSVVRNEAQGDFSREEAQAFQALYAPMRRALRLLARIQHSETERQVYQTALEQMAIGALVLDTQARVVSCNATAQALIADCDEISIIGNRIKLQDVALQQVLAGHFEAVMAKADPTCEVMAIPRNSEPALGLLMRGLRGISTLSGPQQPALVVYLSDPARHQLAPRNLVAQLFGLTPTEATLATMLADGLSLAEAASAMHVSENSVRSYCKRIYSKTGLSRQGEVVKLVLQSVAGLARSPSSLHSQDPAPAGPRTVARR</sequence>
<feature type="domain" description="HTH luxR-type" evidence="2">
    <location>
        <begin position="302"/>
        <end position="367"/>
    </location>
</feature>
<name>A0A5C9A057_9GAMM</name>
<dbReference type="Pfam" id="PF00196">
    <property type="entry name" value="GerE"/>
    <property type="match status" value="1"/>
</dbReference>
<dbReference type="GO" id="GO:0003677">
    <property type="term" value="F:DNA binding"/>
    <property type="evidence" value="ECO:0007669"/>
    <property type="project" value="InterPro"/>
</dbReference>
<feature type="region of interest" description="Disordered" evidence="1">
    <location>
        <begin position="373"/>
        <end position="393"/>
    </location>
</feature>
<accession>A0A5C9A057</accession>
<dbReference type="Gene3D" id="1.10.10.10">
    <property type="entry name" value="Winged helix-like DNA-binding domain superfamily/Winged helix DNA-binding domain"/>
    <property type="match status" value="1"/>
</dbReference>
<dbReference type="InterPro" id="IPR036388">
    <property type="entry name" value="WH-like_DNA-bd_sf"/>
</dbReference>
<reference evidence="3 4" key="1">
    <citation type="submission" date="2019-08" db="EMBL/GenBank/DDBJ databases">
        <title>Parahaliea maris sp. nov., isolated from the surface seawater.</title>
        <authorList>
            <person name="Liu Y."/>
        </authorList>
    </citation>
    <scope>NUCLEOTIDE SEQUENCE [LARGE SCALE GENOMIC DNA]</scope>
    <source>
        <strain evidence="3 4">HSLHS9</strain>
    </source>
</reference>
<dbReference type="AlphaFoldDB" id="A0A5C9A057"/>
<dbReference type="SMART" id="SM00421">
    <property type="entry name" value="HTH_LUXR"/>
    <property type="match status" value="1"/>
</dbReference>
<dbReference type="PROSITE" id="PS50043">
    <property type="entry name" value="HTH_LUXR_2"/>
    <property type="match status" value="1"/>
</dbReference>
<protein>
    <recommendedName>
        <fullName evidence="2">HTH luxR-type domain-containing protein</fullName>
    </recommendedName>
</protein>
<dbReference type="Proteomes" id="UP000321039">
    <property type="component" value="Unassembled WGS sequence"/>
</dbReference>
<dbReference type="InterPro" id="IPR000792">
    <property type="entry name" value="Tscrpt_reg_LuxR_C"/>
</dbReference>
<dbReference type="SUPFAM" id="SSF46894">
    <property type="entry name" value="C-terminal effector domain of the bipartite response regulators"/>
    <property type="match status" value="1"/>
</dbReference>
<proteinExistence type="predicted"/>